<dbReference type="EMBL" id="FNGS01000001">
    <property type="protein sequence ID" value="SDL18125.1"/>
    <property type="molecule type" value="Genomic_DNA"/>
</dbReference>
<feature type="chain" id="PRO_5011713051" evidence="1">
    <location>
        <begin position="19"/>
        <end position="363"/>
    </location>
</feature>
<gene>
    <name evidence="2" type="ORF">SAMN04488090_0266</name>
</gene>
<dbReference type="Proteomes" id="UP000198901">
    <property type="component" value="Unassembled WGS sequence"/>
</dbReference>
<feature type="signal peptide" evidence="1">
    <location>
        <begin position="1"/>
        <end position="18"/>
    </location>
</feature>
<reference evidence="2 3" key="1">
    <citation type="submission" date="2016-10" db="EMBL/GenBank/DDBJ databases">
        <authorList>
            <person name="de Groot N.N."/>
        </authorList>
    </citation>
    <scope>NUCLEOTIDE SEQUENCE [LARGE SCALE GENOMIC DNA]</scope>
    <source>
        <strain evidence="2 3">DSM 21668</strain>
    </source>
</reference>
<name>A0A1G9HZ66_9BACT</name>
<accession>A0A1G9HZ66</accession>
<protein>
    <submittedName>
        <fullName evidence="2">Uncharacterized protein</fullName>
    </submittedName>
</protein>
<sequence>MKLLLVLLAAGSVASAQSACTPEYLMTIRTPWVYAKKMAKDGISVRQQQLIALIRQAYPQPAGLEARAAAWPRISDDLEYGADPARRYAVSTSYFHYWCFNGKPTLSVETGTWIECYVNSLTGFMEAAGLELPGGKPVYFMPYQVGTLKGQPLYSIRKGGGDRHREALLLAPPGKFPLRPVSREEFVGILHEVVKNEVSQFHQYNRQLEESLQETLRQADKLSFQSPAEREKYKEDARESIRSGFRSREKTVRTYEASLRKIDSLLHRMPAEERHEQAVVDNPTGMLLQSRGQSTFEEQARNGRRLVTYDERQISRSLPPEAIRFLQVRLRYEDSADMIAKRRMIREWTAHIDVAGLREMVGK</sequence>
<keyword evidence="3" id="KW-1185">Reference proteome</keyword>
<dbReference type="RefSeq" id="WP_093196732.1">
    <property type="nucleotide sequence ID" value="NZ_FNGS01000001.1"/>
</dbReference>
<dbReference type="STRING" id="563176.SAMN04488090_0266"/>
<evidence type="ECO:0000256" key="1">
    <source>
        <dbReference type="SAM" id="SignalP"/>
    </source>
</evidence>
<organism evidence="2 3">
    <name type="scientific">Siphonobacter aquaeclarae</name>
    <dbReference type="NCBI Taxonomy" id="563176"/>
    <lineage>
        <taxon>Bacteria</taxon>
        <taxon>Pseudomonadati</taxon>
        <taxon>Bacteroidota</taxon>
        <taxon>Cytophagia</taxon>
        <taxon>Cytophagales</taxon>
        <taxon>Cytophagaceae</taxon>
        <taxon>Siphonobacter</taxon>
    </lineage>
</organism>
<evidence type="ECO:0000313" key="3">
    <source>
        <dbReference type="Proteomes" id="UP000198901"/>
    </source>
</evidence>
<proteinExistence type="predicted"/>
<dbReference type="OrthoDB" id="924793at2"/>
<dbReference type="AlphaFoldDB" id="A0A1G9HZ66"/>
<keyword evidence="1" id="KW-0732">Signal</keyword>
<evidence type="ECO:0000313" key="2">
    <source>
        <dbReference type="EMBL" id="SDL18125.1"/>
    </source>
</evidence>